<comment type="caution">
    <text evidence="1">The sequence shown here is derived from an EMBL/GenBank/DDBJ whole genome shotgun (WGS) entry which is preliminary data.</text>
</comment>
<name>A0AAV7MBC3_PLEWA</name>
<keyword evidence="2" id="KW-1185">Reference proteome</keyword>
<proteinExistence type="predicted"/>
<accession>A0AAV7MBC3</accession>
<evidence type="ECO:0000313" key="1">
    <source>
        <dbReference type="EMBL" id="KAJ1100807.1"/>
    </source>
</evidence>
<dbReference type="AlphaFoldDB" id="A0AAV7MBC3"/>
<dbReference type="EMBL" id="JANPWB010000014">
    <property type="protein sequence ID" value="KAJ1100807.1"/>
    <property type="molecule type" value="Genomic_DNA"/>
</dbReference>
<dbReference type="Proteomes" id="UP001066276">
    <property type="component" value="Chromosome 10"/>
</dbReference>
<reference evidence="1" key="1">
    <citation type="journal article" date="2022" name="bioRxiv">
        <title>Sequencing and chromosome-scale assembly of the giantPleurodeles waltlgenome.</title>
        <authorList>
            <person name="Brown T."/>
            <person name="Elewa A."/>
            <person name="Iarovenko S."/>
            <person name="Subramanian E."/>
            <person name="Araus A.J."/>
            <person name="Petzold A."/>
            <person name="Susuki M."/>
            <person name="Suzuki K.-i.T."/>
            <person name="Hayashi T."/>
            <person name="Toyoda A."/>
            <person name="Oliveira C."/>
            <person name="Osipova E."/>
            <person name="Leigh N.D."/>
            <person name="Simon A."/>
            <person name="Yun M.H."/>
        </authorList>
    </citation>
    <scope>NUCLEOTIDE SEQUENCE</scope>
    <source>
        <strain evidence="1">20211129_DDA</strain>
        <tissue evidence="1">Liver</tissue>
    </source>
</reference>
<evidence type="ECO:0000313" key="2">
    <source>
        <dbReference type="Proteomes" id="UP001066276"/>
    </source>
</evidence>
<organism evidence="1 2">
    <name type="scientific">Pleurodeles waltl</name>
    <name type="common">Iberian ribbed newt</name>
    <dbReference type="NCBI Taxonomy" id="8319"/>
    <lineage>
        <taxon>Eukaryota</taxon>
        <taxon>Metazoa</taxon>
        <taxon>Chordata</taxon>
        <taxon>Craniata</taxon>
        <taxon>Vertebrata</taxon>
        <taxon>Euteleostomi</taxon>
        <taxon>Amphibia</taxon>
        <taxon>Batrachia</taxon>
        <taxon>Caudata</taxon>
        <taxon>Salamandroidea</taxon>
        <taxon>Salamandridae</taxon>
        <taxon>Pleurodelinae</taxon>
        <taxon>Pleurodeles</taxon>
    </lineage>
</organism>
<sequence>MPVLPTRPSPVQAKLLKLPTIQIDSILIPDEPEWCCSTPVTSWIESFHPMLDCDPFYYGYGHGEGLEGSLDPLEYQLENSDSDWAQELGATAGPDEAWAIISQAFAYGRDTAKFMIHCGLDTTDSLGKLVASTVAFRHHAWLRTSGFLGVVQQSLMDMPFDGTRFFRDKADLALEHFKESRAMAPTLSLLAAPRPAQSAFCPFCAHGRAFLTRPFPARHRAALAAQPLHRCRIQWAQWSGSQRSAQSTPAPDATSKPS</sequence>
<gene>
    <name evidence="1" type="ORF">NDU88_005882</name>
</gene>
<protein>
    <submittedName>
        <fullName evidence="1">Uncharacterized protein</fullName>
    </submittedName>
</protein>